<dbReference type="EMBL" id="GBRH01192052">
    <property type="protein sequence ID" value="JAE05844.1"/>
    <property type="molecule type" value="Transcribed_RNA"/>
</dbReference>
<reference evidence="1" key="2">
    <citation type="journal article" date="2015" name="Data Brief">
        <title>Shoot transcriptome of the giant reed, Arundo donax.</title>
        <authorList>
            <person name="Barrero R.A."/>
            <person name="Guerrero F.D."/>
            <person name="Moolhuijzen P."/>
            <person name="Goolsby J.A."/>
            <person name="Tidwell J."/>
            <person name="Bellgard S.E."/>
            <person name="Bellgard M.I."/>
        </authorList>
    </citation>
    <scope>NUCLEOTIDE SEQUENCE</scope>
    <source>
        <tissue evidence="1">Shoot tissue taken approximately 20 cm above the soil surface</tissue>
    </source>
</reference>
<proteinExistence type="predicted"/>
<reference evidence="1" key="1">
    <citation type="submission" date="2014-09" db="EMBL/GenBank/DDBJ databases">
        <authorList>
            <person name="Magalhaes I.L.F."/>
            <person name="Oliveira U."/>
            <person name="Santos F.R."/>
            <person name="Vidigal T.H.D.A."/>
            <person name="Brescovit A.D."/>
            <person name="Santos A.J."/>
        </authorList>
    </citation>
    <scope>NUCLEOTIDE SEQUENCE</scope>
    <source>
        <tissue evidence="1">Shoot tissue taken approximately 20 cm above the soil surface</tissue>
    </source>
</reference>
<dbReference type="AlphaFoldDB" id="A0A0A9F3P8"/>
<sequence>MLLQSTNKFPLTVIIERDCAHHISATEESGLTLGEVLCFLLTHALLLILNPLTVTWWHHSMGNGEPIIDIL</sequence>
<protein>
    <submittedName>
        <fullName evidence="1">Uncharacterized protein</fullName>
    </submittedName>
</protein>
<accession>A0A0A9F3P8</accession>
<organism evidence="1">
    <name type="scientific">Arundo donax</name>
    <name type="common">Giant reed</name>
    <name type="synonym">Donax arundinaceus</name>
    <dbReference type="NCBI Taxonomy" id="35708"/>
    <lineage>
        <taxon>Eukaryota</taxon>
        <taxon>Viridiplantae</taxon>
        <taxon>Streptophyta</taxon>
        <taxon>Embryophyta</taxon>
        <taxon>Tracheophyta</taxon>
        <taxon>Spermatophyta</taxon>
        <taxon>Magnoliopsida</taxon>
        <taxon>Liliopsida</taxon>
        <taxon>Poales</taxon>
        <taxon>Poaceae</taxon>
        <taxon>PACMAD clade</taxon>
        <taxon>Arundinoideae</taxon>
        <taxon>Arundineae</taxon>
        <taxon>Arundo</taxon>
    </lineage>
</organism>
<evidence type="ECO:0000313" key="1">
    <source>
        <dbReference type="EMBL" id="JAE05844.1"/>
    </source>
</evidence>
<name>A0A0A9F3P8_ARUDO</name>